<dbReference type="GO" id="GO:0042910">
    <property type="term" value="F:xenobiotic transmembrane transporter activity"/>
    <property type="evidence" value="ECO:0007669"/>
    <property type="project" value="InterPro"/>
</dbReference>
<accession>A0A923S7M9</accession>
<dbReference type="NCBIfam" id="TIGR00797">
    <property type="entry name" value="matE"/>
    <property type="match status" value="1"/>
</dbReference>
<comment type="similarity">
    <text evidence="3">Belongs to the multi antimicrobial extrusion (MATE) (TC 2.A.66.1) family.</text>
</comment>
<evidence type="ECO:0000313" key="14">
    <source>
        <dbReference type="EMBL" id="MBC5770855.1"/>
    </source>
</evidence>
<evidence type="ECO:0000256" key="9">
    <source>
        <dbReference type="ARBA" id="ARBA00022989"/>
    </source>
</evidence>
<proteinExistence type="inferred from homology"/>
<gene>
    <name evidence="14" type="ORF">H8Z83_11085</name>
</gene>
<organism evidence="14 15">
    <name type="scientific">Dysosmobacter segnis</name>
    <dbReference type="NCBI Taxonomy" id="2763042"/>
    <lineage>
        <taxon>Bacteria</taxon>
        <taxon>Bacillati</taxon>
        <taxon>Bacillota</taxon>
        <taxon>Clostridia</taxon>
        <taxon>Eubacteriales</taxon>
        <taxon>Oscillospiraceae</taxon>
        <taxon>Dysosmobacter</taxon>
    </lineage>
</organism>
<comment type="function">
    <text evidence="1">Multidrug efflux pump.</text>
</comment>
<dbReference type="GO" id="GO:0005886">
    <property type="term" value="C:plasma membrane"/>
    <property type="evidence" value="ECO:0007669"/>
    <property type="project" value="UniProtKB-SubCell"/>
</dbReference>
<keyword evidence="6" id="KW-0050">Antiport</keyword>
<dbReference type="PANTHER" id="PTHR43298:SF2">
    <property type="entry name" value="FMN_FAD EXPORTER YEEO-RELATED"/>
    <property type="match status" value="1"/>
</dbReference>
<evidence type="ECO:0000256" key="3">
    <source>
        <dbReference type="ARBA" id="ARBA00010199"/>
    </source>
</evidence>
<evidence type="ECO:0000256" key="6">
    <source>
        <dbReference type="ARBA" id="ARBA00022449"/>
    </source>
</evidence>
<feature type="transmembrane region" description="Helical" evidence="13">
    <location>
        <begin position="88"/>
        <end position="113"/>
    </location>
</feature>
<feature type="transmembrane region" description="Helical" evidence="13">
    <location>
        <begin position="338"/>
        <end position="361"/>
    </location>
</feature>
<comment type="subcellular location">
    <subcellularLocation>
        <location evidence="2">Cell membrane</location>
        <topology evidence="2">Multi-pass membrane protein</topology>
    </subcellularLocation>
</comment>
<reference evidence="14" key="1">
    <citation type="submission" date="2020-08" db="EMBL/GenBank/DDBJ databases">
        <title>Genome public.</title>
        <authorList>
            <person name="Liu C."/>
            <person name="Sun Q."/>
        </authorList>
    </citation>
    <scope>NUCLEOTIDE SEQUENCE</scope>
    <source>
        <strain evidence="14">BX15</strain>
    </source>
</reference>
<dbReference type="AlphaFoldDB" id="A0A923S7M9"/>
<evidence type="ECO:0000256" key="10">
    <source>
        <dbReference type="ARBA" id="ARBA00023065"/>
    </source>
</evidence>
<dbReference type="EMBL" id="JACOQI010000010">
    <property type="protein sequence ID" value="MBC5770855.1"/>
    <property type="molecule type" value="Genomic_DNA"/>
</dbReference>
<dbReference type="InterPro" id="IPR048279">
    <property type="entry name" value="MdtK-like"/>
</dbReference>
<dbReference type="InterPro" id="IPR002528">
    <property type="entry name" value="MATE_fam"/>
</dbReference>
<name>A0A923S7M9_9FIRM</name>
<dbReference type="Pfam" id="PF01554">
    <property type="entry name" value="MatE"/>
    <property type="match status" value="2"/>
</dbReference>
<evidence type="ECO:0000256" key="13">
    <source>
        <dbReference type="SAM" id="Phobius"/>
    </source>
</evidence>
<feature type="transmembrane region" description="Helical" evidence="13">
    <location>
        <begin position="190"/>
        <end position="211"/>
    </location>
</feature>
<feature type="transmembrane region" description="Helical" evidence="13">
    <location>
        <begin position="14"/>
        <end position="31"/>
    </location>
</feature>
<dbReference type="GO" id="GO:0006811">
    <property type="term" value="P:monoatomic ion transport"/>
    <property type="evidence" value="ECO:0007669"/>
    <property type="project" value="UniProtKB-KW"/>
</dbReference>
<feature type="transmembrane region" description="Helical" evidence="13">
    <location>
        <begin position="410"/>
        <end position="429"/>
    </location>
</feature>
<feature type="transmembrane region" description="Helical" evidence="13">
    <location>
        <begin position="313"/>
        <end position="332"/>
    </location>
</feature>
<keyword evidence="10" id="KW-0406">Ion transport</keyword>
<keyword evidence="8 13" id="KW-0812">Transmembrane</keyword>
<evidence type="ECO:0000256" key="7">
    <source>
        <dbReference type="ARBA" id="ARBA00022475"/>
    </source>
</evidence>
<feature type="transmembrane region" description="Helical" evidence="13">
    <location>
        <begin position="163"/>
        <end position="184"/>
    </location>
</feature>
<sequence>MNENQKLGTIMKELIRFSLPLILSGVLQQLYNWADAFIVGNVDGELSLSAIGVTSIPISFFITTITGFTLGLSVLIAKNFGAKKQDSIPPVLAVFAVILGGVFLLAAAVGSALSYPFMELLHTPADTIDLASGYIRIIFWGLPFLAVYNVYTATLRGLGDSRIPFLSILVSSVINVLLDILFVAELRWGVLGAAAATVLSQAIMTVFIVLYGTSKYPWLKSNCRKESFCGAVVRDGLRYGLPPMVQSSISALGSLVLQDFMNRFGTDTVTAITTAYRIDTLILLPIVNLGSGISTVTAHSHGAGDTIRTRKTLTAGTILTLVVSAFLTGLVIPTGGKIIALFGAGTAAVAIGSAFFHRIAFFYPIFGLTTAFRGYLEGRGDLMYSSAAGLVSLAVRIIASYAMAPRFGNMTIAYAEMVSWVWLLVMYLFRLAAKKDDAL</sequence>
<feature type="transmembrane region" description="Helical" evidence="13">
    <location>
        <begin position="51"/>
        <end position="76"/>
    </location>
</feature>
<dbReference type="RefSeq" id="WP_187015083.1">
    <property type="nucleotide sequence ID" value="NZ_JACOQI010000010.1"/>
</dbReference>
<evidence type="ECO:0000256" key="5">
    <source>
        <dbReference type="ARBA" id="ARBA00022448"/>
    </source>
</evidence>
<evidence type="ECO:0000256" key="12">
    <source>
        <dbReference type="ARBA" id="ARBA00031636"/>
    </source>
</evidence>
<evidence type="ECO:0000256" key="11">
    <source>
        <dbReference type="ARBA" id="ARBA00023136"/>
    </source>
</evidence>
<evidence type="ECO:0000256" key="1">
    <source>
        <dbReference type="ARBA" id="ARBA00003408"/>
    </source>
</evidence>
<dbReference type="PIRSF" id="PIRSF006603">
    <property type="entry name" value="DinF"/>
    <property type="match status" value="1"/>
</dbReference>
<dbReference type="GO" id="GO:0015297">
    <property type="term" value="F:antiporter activity"/>
    <property type="evidence" value="ECO:0007669"/>
    <property type="project" value="UniProtKB-KW"/>
</dbReference>
<evidence type="ECO:0000256" key="2">
    <source>
        <dbReference type="ARBA" id="ARBA00004651"/>
    </source>
</evidence>
<dbReference type="Proteomes" id="UP000620327">
    <property type="component" value="Unassembled WGS sequence"/>
</dbReference>
<evidence type="ECO:0000313" key="15">
    <source>
        <dbReference type="Proteomes" id="UP000620327"/>
    </source>
</evidence>
<keyword evidence="11 13" id="KW-0472">Membrane</keyword>
<evidence type="ECO:0000256" key="8">
    <source>
        <dbReference type="ARBA" id="ARBA00022692"/>
    </source>
</evidence>
<dbReference type="PANTHER" id="PTHR43298">
    <property type="entry name" value="MULTIDRUG RESISTANCE PROTEIN NORM-RELATED"/>
    <property type="match status" value="1"/>
</dbReference>
<dbReference type="InterPro" id="IPR050222">
    <property type="entry name" value="MATE_MdtK"/>
</dbReference>
<evidence type="ECO:0000256" key="4">
    <source>
        <dbReference type="ARBA" id="ARBA00020268"/>
    </source>
</evidence>
<comment type="caution">
    <text evidence="14">The sequence shown here is derived from an EMBL/GenBank/DDBJ whole genome shotgun (WGS) entry which is preliminary data.</text>
</comment>
<keyword evidence="15" id="KW-1185">Reference proteome</keyword>
<keyword evidence="7" id="KW-1003">Cell membrane</keyword>
<protein>
    <recommendedName>
        <fullName evidence="4">Probable multidrug resistance protein NorM</fullName>
    </recommendedName>
    <alternativeName>
        <fullName evidence="12">Multidrug-efflux transporter</fullName>
    </alternativeName>
</protein>
<feature type="transmembrane region" description="Helical" evidence="13">
    <location>
        <begin position="133"/>
        <end position="151"/>
    </location>
</feature>
<keyword evidence="5" id="KW-0813">Transport</keyword>
<feature type="transmembrane region" description="Helical" evidence="13">
    <location>
        <begin position="382"/>
        <end position="404"/>
    </location>
</feature>
<keyword evidence="9 13" id="KW-1133">Transmembrane helix</keyword>